<accession>A0A8I1EBD2</accession>
<dbReference type="EMBL" id="JAEHTE010000001">
    <property type="protein sequence ID" value="MBI6882386.1"/>
    <property type="molecule type" value="Genomic_DNA"/>
</dbReference>
<reference evidence="1" key="1">
    <citation type="submission" date="2020-12" db="EMBL/GenBank/DDBJ databases">
        <title>Enhanced detection system for hospital associated transmission using whole genome sequencing surveillance.</title>
        <authorList>
            <person name="Harrison L.H."/>
            <person name="Van Tyne D."/>
            <person name="Marsh J.W."/>
            <person name="Griffith M.P."/>
            <person name="Snyder D.J."/>
            <person name="Cooper V.S."/>
            <person name="Mustapha M."/>
        </authorList>
    </citation>
    <scope>NUCLEOTIDE SEQUENCE</scope>
    <source>
        <strain evidence="1">PSB00042</strain>
    </source>
</reference>
<dbReference type="AlphaFoldDB" id="A0A8I1EBD2"/>
<dbReference type="Proteomes" id="UP000637061">
    <property type="component" value="Unassembled WGS sequence"/>
</dbReference>
<comment type="caution">
    <text evidence="1">The sequence shown here is derived from an EMBL/GenBank/DDBJ whole genome shotgun (WGS) entry which is preliminary data.</text>
</comment>
<dbReference type="RefSeq" id="WP_198746007.1">
    <property type="nucleotide sequence ID" value="NZ_JAEHTE010000001.1"/>
</dbReference>
<proteinExistence type="predicted"/>
<evidence type="ECO:0000313" key="1">
    <source>
        <dbReference type="EMBL" id="MBI6882386.1"/>
    </source>
</evidence>
<gene>
    <name evidence="1" type="ORF">JEU22_00380</name>
</gene>
<name>A0A8I1EBD2_PSEPU</name>
<evidence type="ECO:0000313" key="2">
    <source>
        <dbReference type="Proteomes" id="UP000637061"/>
    </source>
</evidence>
<organism evidence="1 2">
    <name type="scientific">Pseudomonas putida</name>
    <name type="common">Arthrobacter siderocapsulatus</name>
    <dbReference type="NCBI Taxonomy" id="303"/>
    <lineage>
        <taxon>Bacteria</taxon>
        <taxon>Pseudomonadati</taxon>
        <taxon>Pseudomonadota</taxon>
        <taxon>Gammaproteobacteria</taxon>
        <taxon>Pseudomonadales</taxon>
        <taxon>Pseudomonadaceae</taxon>
        <taxon>Pseudomonas</taxon>
    </lineage>
</organism>
<sequence>MAIGYVVASYNLQDLVANVPGFDQPLHTLTKGSVLPADTKLFASHEPPVDLPAPKDGKPLLLKVSYEQQDILASSPDNQGSILSFAFLEEVSFMDPEDDLKYGNLFDQARVDERRRQHRMESLLANEFARKYVVLRAMDREAEHLLPMDYAYISNGSVVKTMAKNVVAAYENGDSSRLFSSTEKALYKTLEHAVTMAVSSCKPQHVTVAVVDNKHLYKARNEGEFFYDADKPKKVDTLIEVDAEGIPSLAVAAKAKERLLAPKL</sequence>
<protein>
    <submittedName>
        <fullName evidence="1">Uncharacterized protein</fullName>
    </submittedName>
</protein>